<keyword evidence="5" id="KW-1185">Reference proteome</keyword>
<keyword evidence="2 3" id="KW-0802">TPR repeat</keyword>
<name>A0A934VH18_9BACT</name>
<evidence type="ECO:0000256" key="1">
    <source>
        <dbReference type="ARBA" id="ARBA00022737"/>
    </source>
</evidence>
<sequence>MDSPTAKLIQILRDRVDLLVSDGNYDEAIHAATAAVEKAQQALSPDLESIEEFVATLELRGELYRSLGRYEEAREDYKQALEQLENRPDRLLQVARISAAQGAVHDALGHPERASELWEQALKLFDENNPPALLDVALMANNLAYLKKAAGDVDAAESYFLRALEIFHQELGADHEETATVSNNLGALYQSAGYHEQAREMHMMALEARRKQFGEDHPDTAQSHNNLALALLETGDKSWARRHFEKSLHAFELLGDEFLEDLEAVASNYCEFLRGEGETVLADRLEGQVRGKAGV</sequence>
<proteinExistence type="predicted"/>
<keyword evidence="1" id="KW-0677">Repeat</keyword>
<evidence type="ECO:0000313" key="4">
    <source>
        <dbReference type="EMBL" id="MBK1828617.1"/>
    </source>
</evidence>
<dbReference type="InterPro" id="IPR011990">
    <property type="entry name" value="TPR-like_helical_dom_sf"/>
</dbReference>
<dbReference type="InterPro" id="IPR019734">
    <property type="entry name" value="TPR_rpt"/>
</dbReference>
<gene>
    <name evidence="4" type="ORF">JIN81_16410</name>
</gene>
<evidence type="ECO:0000256" key="2">
    <source>
        <dbReference type="ARBA" id="ARBA00022803"/>
    </source>
</evidence>
<dbReference type="PANTHER" id="PTHR45641:SF19">
    <property type="entry name" value="NEPHROCYSTIN-3"/>
    <property type="match status" value="1"/>
</dbReference>
<dbReference type="SMART" id="SM00028">
    <property type="entry name" value="TPR"/>
    <property type="match status" value="6"/>
</dbReference>
<evidence type="ECO:0000313" key="5">
    <source>
        <dbReference type="Proteomes" id="UP000658278"/>
    </source>
</evidence>
<dbReference type="RefSeq" id="WP_200282413.1">
    <property type="nucleotide sequence ID" value="NZ_JAENII010000015.1"/>
</dbReference>
<dbReference type="AlphaFoldDB" id="A0A934VH18"/>
<protein>
    <submittedName>
        <fullName evidence="4">Tetratricopeptide repeat protein</fullName>
    </submittedName>
</protein>
<reference evidence="4" key="1">
    <citation type="submission" date="2021-01" db="EMBL/GenBank/DDBJ databases">
        <title>Modified the classification status of verrucomicrobia.</title>
        <authorList>
            <person name="Feng X."/>
        </authorList>
    </citation>
    <scope>NUCLEOTIDE SEQUENCE</scope>
    <source>
        <strain evidence="4">KCTC 22201</strain>
    </source>
</reference>
<comment type="caution">
    <text evidence="4">The sequence shown here is derived from an EMBL/GenBank/DDBJ whole genome shotgun (WGS) entry which is preliminary data.</text>
</comment>
<dbReference type="PROSITE" id="PS50005">
    <property type="entry name" value="TPR"/>
    <property type="match status" value="1"/>
</dbReference>
<dbReference type="Proteomes" id="UP000658278">
    <property type="component" value="Unassembled WGS sequence"/>
</dbReference>
<evidence type="ECO:0000256" key="3">
    <source>
        <dbReference type="PROSITE-ProRule" id="PRU00339"/>
    </source>
</evidence>
<dbReference type="PANTHER" id="PTHR45641">
    <property type="entry name" value="TETRATRICOPEPTIDE REPEAT PROTEIN (AFU_ORTHOLOGUE AFUA_6G03870)"/>
    <property type="match status" value="1"/>
</dbReference>
<dbReference type="SUPFAM" id="SSF48452">
    <property type="entry name" value="TPR-like"/>
    <property type="match status" value="1"/>
</dbReference>
<dbReference type="Pfam" id="PF13424">
    <property type="entry name" value="TPR_12"/>
    <property type="match status" value="2"/>
</dbReference>
<dbReference type="Gene3D" id="1.25.40.10">
    <property type="entry name" value="Tetratricopeptide repeat domain"/>
    <property type="match status" value="2"/>
</dbReference>
<accession>A0A934VH18</accession>
<feature type="repeat" description="TPR" evidence="3">
    <location>
        <begin position="54"/>
        <end position="87"/>
    </location>
</feature>
<dbReference type="PRINTS" id="PR00381">
    <property type="entry name" value="KINESINLIGHT"/>
</dbReference>
<organism evidence="4 5">
    <name type="scientific">Haloferula rosea</name>
    <dbReference type="NCBI Taxonomy" id="490093"/>
    <lineage>
        <taxon>Bacteria</taxon>
        <taxon>Pseudomonadati</taxon>
        <taxon>Verrucomicrobiota</taxon>
        <taxon>Verrucomicrobiia</taxon>
        <taxon>Verrucomicrobiales</taxon>
        <taxon>Verrucomicrobiaceae</taxon>
        <taxon>Haloferula</taxon>
    </lineage>
</organism>
<dbReference type="EMBL" id="JAENII010000015">
    <property type="protein sequence ID" value="MBK1828617.1"/>
    <property type="molecule type" value="Genomic_DNA"/>
</dbReference>